<accession>A0A382SEN0</accession>
<evidence type="ECO:0000313" key="2">
    <source>
        <dbReference type="EMBL" id="SVD08410.1"/>
    </source>
</evidence>
<dbReference type="EMBL" id="UINC01098168">
    <property type="protein sequence ID" value="SVC56481.1"/>
    <property type="molecule type" value="Genomic_DNA"/>
</dbReference>
<gene>
    <name evidence="1" type="ORF">METZ01_LOCUS309335</name>
    <name evidence="2" type="ORF">METZ01_LOCUS361264</name>
</gene>
<organism evidence="2">
    <name type="scientific">marine metagenome</name>
    <dbReference type="NCBI Taxonomy" id="408172"/>
    <lineage>
        <taxon>unclassified sequences</taxon>
        <taxon>metagenomes</taxon>
        <taxon>ecological metagenomes</taxon>
    </lineage>
</organism>
<dbReference type="AlphaFoldDB" id="A0A382SEN0"/>
<sequence length="53" mass="6209">MTQPVWTLTDKEKIKKTLELIQDFENSGSSKHYKANAQKMRIMLDAIKKTLEK</sequence>
<name>A0A382SEN0_9ZZZZ</name>
<protein>
    <submittedName>
        <fullName evidence="2">Uncharacterized protein</fullName>
    </submittedName>
</protein>
<dbReference type="EMBL" id="UINC01128570">
    <property type="protein sequence ID" value="SVD08410.1"/>
    <property type="molecule type" value="Genomic_DNA"/>
</dbReference>
<reference evidence="2" key="1">
    <citation type="submission" date="2018-05" db="EMBL/GenBank/DDBJ databases">
        <authorList>
            <person name="Lanie J.A."/>
            <person name="Ng W.-L."/>
            <person name="Kazmierczak K.M."/>
            <person name="Andrzejewski T.M."/>
            <person name="Davidsen T.M."/>
            <person name="Wayne K.J."/>
            <person name="Tettelin H."/>
            <person name="Glass J.I."/>
            <person name="Rusch D."/>
            <person name="Podicherti R."/>
            <person name="Tsui H.-C.T."/>
            <person name="Winkler M.E."/>
        </authorList>
    </citation>
    <scope>NUCLEOTIDE SEQUENCE</scope>
</reference>
<proteinExistence type="predicted"/>
<evidence type="ECO:0000313" key="1">
    <source>
        <dbReference type="EMBL" id="SVC56481.1"/>
    </source>
</evidence>